<protein>
    <submittedName>
        <fullName evidence="7">Transforming growth factor beta 1 induced transcript 1</fullName>
    </submittedName>
</protein>
<feature type="domain" description="LIM zinc-binding" evidence="6">
    <location>
        <begin position="219"/>
        <end position="276"/>
    </location>
</feature>
<dbReference type="FunFam" id="2.10.110.10:FF:000009">
    <property type="entry name" value="Paxillin isoform 1"/>
    <property type="match status" value="1"/>
</dbReference>
<comment type="subcellular location">
    <subcellularLocation>
        <location evidence="1">Cell junction</location>
        <location evidence="1">Focal adhesion</location>
    </subcellularLocation>
</comment>
<dbReference type="GO" id="GO:0005925">
    <property type="term" value="C:focal adhesion"/>
    <property type="evidence" value="ECO:0007669"/>
    <property type="project" value="UniProtKB-SubCell"/>
</dbReference>
<evidence type="ECO:0000256" key="5">
    <source>
        <dbReference type="PROSITE-ProRule" id="PRU00125"/>
    </source>
</evidence>
<dbReference type="Proteomes" id="UP000472269">
    <property type="component" value="Unplaced"/>
</dbReference>
<dbReference type="PROSITE" id="PS50023">
    <property type="entry name" value="LIM_DOMAIN_2"/>
    <property type="match status" value="2"/>
</dbReference>
<dbReference type="PANTHER" id="PTHR24216">
    <property type="entry name" value="PAXILLIN-RELATED"/>
    <property type="match status" value="1"/>
</dbReference>
<keyword evidence="8" id="KW-1185">Reference proteome</keyword>
<name>A0A663MRJ0_ATHCN</name>
<dbReference type="InterPro" id="IPR001781">
    <property type="entry name" value="Znf_LIM"/>
</dbReference>
<organism evidence="7 8">
    <name type="scientific">Athene cunicularia</name>
    <name type="common">Burrowing owl</name>
    <name type="synonym">Speotyto cunicularia</name>
    <dbReference type="NCBI Taxonomy" id="194338"/>
    <lineage>
        <taxon>Eukaryota</taxon>
        <taxon>Metazoa</taxon>
        <taxon>Chordata</taxon>
        <taxon>Craniata</taxon>
        <taxon>Vertebrata</taxon>
        <taxon>Euteleostomi</taxon>
        <taxon>Archelosauria</taxon>
        <taxon>Archosauria</taxon>
        <taxon>Dinosauria</taxon>
        <taxon>Saurischia</taxon>
        <taxon>Theropoda</taxon>
        <taxon>Coelurosauria</taxon>
        <taxon>Aves</taxon>
        <taxon>Neognathae</taxon>
        <taxon>Neoaves</taxon>
        <taxon>Telluraves</taxon>
        <taxon>Strigiformes</taxon>
        <taxon>Strigidae</taxon>
        <taxon>Athene</taxon>
    </lineage>
</organism>
<evidence type="ECO:0000259" key="6">
    <source>
        <dbReference type="PROSITE" id="PS50023"/>
    </source>
</evidence>
<dbReference type="FunFam" id="2.10.110.10:FF:000012">
    <property type="entry name" value="Paxillin isoform 1"/>
    <property type="match status" value="1"/>
</dbReference>
<evidence type="ECO:0000313" key="7">
    <source>
        <dbReference type="Ensembl" id="ENSACUP00000015075.1"/>
    </source>
</evidence>
<keyword evidence="2 5" id="KW-0479">Metal-binding</keyword>
<keyword evidence="3 5" id="KW-0862">Zinc</keyword>
<evidence type="ECO:0000256" key="4">
    <source>
        <dbReference type="ARBA" id="ARBA00023038"/>
    </source>
</evidence>
<dbReference type="Gene3D" id="2.10.110.10">
    <property type="entry name" value="Cysteine Rich Protein"/>
    <property type="match status" value="3"/>
</dbReference>
<feature type="domain" description="LIM zinc-binding" evidence="6">
    <location>
        <begin position="159"/>
        <end position="218"/>
    </location>
</feature>
<dbReference type="PROSITE" id="PS00478">
    <property type="entry name" value="LIM_DOMAIN_1"/>
    <property type="match status" value="2"/>
</dbReference>
<dbReference type="GO" id="GO:0046872">
    <property type="term" value="F:metal ion binding"/>
    <property type="evidence" value="ECO:0007669"/>
    <property type="project" value="UniProtKB-KW"/>
</dbReference>
<proteinExistence type="predicted"/>
<evidence type="ECO:0000256" key="1">
    <source>
        <dbReference type="ARBA" id="ARBA00004246"/>
    </source>
</evidence>
<dbReference type="OMA" id="RTERQCK"/>
<reference evidence="7" key="2">
    <citation type="submission" date="2025-09" db="UniProtKB">
        <authorList>
            <consortium name="Ensembl"/>
        </authorList>
    </citation>
    <scope>IDENTIFICATION</scope>
</reference>
<dbReference type="SUPFAM" id="SSF57716">
    <property type="entry name" value="Glucocorticoid receptor-like (DNA-binding domain)"/>
    <property type="match status" value="3"/>
</dbReference>
<evidence type="ECO:0000256" key="3">
    <source>
        <dbReference type="ARBA" id="ARBA00022833"/>
    </source>
</evidence>
<dbReference type="PANTHER" id="PTHR24216:SF27">
    <property type="entry name" value="TRANSFORMING GROWTH FACTOR BETA-1-INDUCED TRANSCRIPT 1 PROTEIN"/>
    <property type="match status" value="1"/>
</dbReference>
<accession>A0A663MRJ0</accession>
<dbReference type="CDD" id="cd09339">
    <property type="entry name" value="LIM4_Paxillin_like"/>
    <property type="match status" value="1"/>
</dbReference>
<gene>
    <name evidence="7" type="primary">LOC113490591</name>
</gene>
<sequence>MVTALDKNWHPEHFCCVKCGQPFGEEGGWPPCPVSCSVSVPVLPDHLVSPHGPPCPCPVPLSPHVPVASFCAHVSLCPHGGPTAVPTPPDLSFSILASLPQPHPSCPHVSPSLRPCLPCPHTSPSLRCPFPPSLWCPPGFLEKDGQQYCRQDFAELFSSRCRGCGRPILEGYIAALEGLWHPECFVCRECFAPFVGGSFFEDGGHPYCERHFHARRGSLCRGCGEPIAGRCVTAMAQRFHPEHFVCAFCLRPLSKGTFQEQEGKPYCQPCFLRLFG</sequence>
<dbReference type="SMART" id="SM00132">
    <property type="entry name" value="LIM"/>
    <property type="match status" value="2"/>
</dbReference>
<dbReference type="CDD" id="cd09338">
    <property type="entry name" value="LIM3_Paxillin_like"/>
    <property type="match status" value="1"/>
</dbReference>
<reference evidence="7" key="1">
    <citation type="submission" date="2025-08" db="UniProtKB">
        <authorList>
            <consortium name="Ensembl"/>
        </authorList>
    </citation>
    <scope>IDENTIFICATION</scope>
</reference>
<evidence type="ECO:0000256" key="2">
    <source>
        <dbReference type="ARBA" id="ARBA00022723"/>
    </source>
</evidence>
<evidence type="ECO:0000313" key="8">
    <source>
        <dbReference type="Proteomes" id="UP000472269"/>
    </source>
</evidence>
<dbReference type="Ensembl" id="ENSACUT00000016093.1">
    <property type="protein sequence ID" value="ENSACUP00000015075.1"/>
    <property type="gene ID" value="ENSACUG00000010152.1"/>
</dbReference>
<keyword evidence="4 5" id="KW-0440">LIM domain</keyword>
<dbReference type="Pfam" id="PF00412">
    <property type="entry name" value="LIM"/>
    <property type="match status" value="3"/>
</dbReference>
<dbReference type="AlphaFoldDB" id="A0A663MRJ0"/>